<accession>A0A385SUY5</accession>
<keyword evidence="2" id="KW-1185">Reference proteome</keyword>
<dbReference type="Proteomes" id="UP000266183">
    <property type="component" value="Chromosome"/>
</dbReference>
<dbReference type="AlphaFoldDB" id="A0A385SUY5"/>
<evidence type="ECO:0000313" key="2">
    <source>
        <dbReference type="Proteomes" id="UP000266183"/>
    </source>
</evidence>
<dbReference type="KEGG" id="chk:D4L85_24320"/>
<gene>
    <name evidence="1" type="ORF">D4L85_24320</name>
</gene>
<evidence type="ECO:0000313" key="1">
    <source>
        <dbReference type="EMBL" id="AYB33520.1"/>
    </source>
</evidence>
<sequence length="150" mass="17313">MEHLDDEGQYLAERASLFFEFLDTNELLTIFPYRKEAWADLQKMVEAGSKRRLRILNNSIDEMLIGPPNSLGLDFRYEILRLFDEKLGEGHNALIHKMMAVYDKIIEKGTIDSRNLINTAIAILNSEMLALSPEQKEGLKEIINQSVMKR</sequence>
<organism evidence="1 2">
    <name type="scientific">Chryseolinea soli</name>
    <dbReference type="NCBI Taxonomy" id="2321403"/>
    <lineage>
        <taxon>Bacteria</taxon>
        <taxon>Pseudomonadati</taxon>
        <taxon>Bacteroidota</taxon>
        <taxon>Cytophagia</taxon>
        <taxon>Cytophagales</taxon>
        <taxon>Fulvivirgaceae</taxon>
        <taxon>Chryseolinea</taxon>
    </lineage>
</organism>
<proteinExistence type="predicted"/>
<name>A0A385SUY5_9BACT</name>
<dbReference type="OrthoDB" id="9838710at2"/>
<reference evidence="2" key="1">
    <citation type="submission" date="2018-09" db="EMBL/GenBank/DDBJ databases">
        <title>Chryseolinea sp. KIS68-18 isolated from soil.</title>
        <authorList>
            <person name="Weon H.-Y."/>
            <person name="Kwon S.-W."/>
            <person name="Lee S.A."/>
        </authorList>
    </citation>
    <scope>NUCLEOTIDE SEQUENCE [LARGE SCALE GENOMIC DNA]</scope>
    <source>
        <strain evidence="2">KIS68-18</strain>
    </source>
</reference>
<dbReference type="RefSeq" id="WP_119756754.1">
    <property type="nucleotide sequence ID" value="NZ_CP032382.1"/>
</dbReference>
<protein>
    <submittedName>
        <fullName evidence="1">Uncharacterized protein</fullName>
    </submittedName>
</protein>
<dbReference type="EMBL" id="CP032382">
    <property type="protein sequence ID" value="AYB33520.1"/>
    <property type="molecule type" value="Genomic_DNA"/>
</dbReference>